<proteinExistence type="predicted"/>
<evidence type="ECO:0000313" key="1">
    <source>
        <dbReference type="EMBL" id="EIE89298.1"/>
    </source>
</evidence>
<name>I1CLG8_RHIO9</name>
<dbReference type="EMBL" id="CH476744">
    <property type="protein sequence ID" value="EIE89298.1"/>
    <property type="molecule type" value="Genomic_DNA"/>
</dbReference>
<dbReference type="GeneID" id="93620974"/>
<protein>
    <submittedName>
        <fullName evidence="1">Uncharacterized protein</fullName>
    </submittedName>
</protein>
<dbReference type="InParanoid" id="I1CLG8"/>
<dbReference type="VEuPathDB" id="FungiDB:RO3G_14009"/>
<reference evidence="1 2" key="1">
    <citation type="journal article" date="2009" name="PLoS Genet.">
        <title>Genomic analysis of the basal lineage fungus Rhizopus oryzae reveals a whole-genome duplication.</title>
        <authorList>
            <person name="Ma L.-J."/>
            <person name="Ibrahim A.S."/>
            <person name="Skory C."/>
            <person name="Grabherr M.G."/>
            <person name="Burger G."/>
            <person name="Butler M."/>
            <person name="Elias M."/>
            <person name="Idnurm A."/>
            <person name="Lang B.F."/>
            <person name="Sone T."/>
            <person name="Abe A."/>
            <person name="Calvo S.E."/>
            <person name="Corrochano L.M."/>
            <person name="Engels R."/>
            <person name="Fu J."/>
            <person name="Hansberg W."/>
            <person name="Kim J.-M."/>
            <person name="Kodira C.D."/>
            <person name="Koehrsen M.J."/>
            <person name="Liu B."/>
            <person name="Miranda-Saavedra D."/>
            <person name="O'Leary S."/>
            <person name="Ortiz-Castellanos L."/>
            <person name="Poulter R."/>
            <person name="Rodriguez-Romero J."/>
            <person name="Ruiz-Herrera J."/>
            <person name="Shen Y.-Q."/>
            <person name="Zeng Q."/>
            <person name="Galagan J."/>
            <person name="Birren B.W."/>
            <person name="Cuomo C.A."/>
            <person name="Wickes B.L."/>
        </authorList>
    </citation>
    <scope>NUCLEOTIDE SEQUENCE [LARGE SCALE GENOMIC DNA]</scope>
    <source>
        <strain evidence="2">RA 99-880 / ATCC MYA-4621 / FGSC 9543 / NRRL 43880</strain>
    </source>
</reference>
<organism evidence="1 2">
    <name type="scientific">Rhizopus delemar (strain RA 99-880 / ATCC MYA-4621 / FGSC 9543 / NRRL 43880)</name>
    <name type="common">Mucormycosis agent</name>
    <name type="synonym">Rhizopus arrhizus var. delemar</name>
    <dbReference type="NCBI Taxonomy" id="246409"/>
    <lineage>
        <taxon>Eukaryota</taxon>
        <taxon>Fungi</taxon>
        <taxon>Fungi incertae sedis</taxon>
        <taxon>Mucoromycota</taxon>
        <taxon>Mucoromycotina</taxon>
        <taxon>Mucoromycetes</taxon>
        <taxon>Mucorales</taxon>
        <taxon>Mucorineae</taxon>
        <taxon>Rhizopodaceae</taxon>
        <taxon>Rhizopus</taxon>
    </lineage>
</organism>
<dbReference type="Proteomes" id="UP000009138">
    <property type="component" value="Unassembled WGS sequence"/>
</dbReference>
<gene>
    <name evidence="1" type="ORF">RO3G_14009</name>
</gene>
<accession>I1CLG8</accession>
<dbReference type="RefSeq" id="XP_067524694.1">
    <property type="nucleotide sequence ID" value="XM_067668593.1"/>
</dbReference>
<evidence type="ECO:0000313" key="2">
    <source>
        <dbReference type="Proteomes" id="UP000009138"/>
    </source>
</evidence>
<dbReference type="AlphaFoldDB" id="I1CLG8"/>
<sequence>MFEYVGGDIKKRTAAEFRTLSKLAKFLHFGQFQDLIDRFLIKISSDCQQVSNAIQEKVGCCCP</sequence>
<keyword evidence="2" id="KW-1185">Reference proteome</keyword>